<comment type="similarity">
    <text evidence="1">Belongs to the anaerobic coproporphyrinogen-III oxidase family. HemW subfamily.</text>
</comment>
<keyword evidence="3" id="KW-0349">Heme</keyword>
<dbReference type="Pfam" id="PF04055">
    <property type="entry name" value="Radical_SAM"/>
    <property type="match status" value="1"/>
</dbReference>
<keyword evidence="3" id="KW-0949">S-adenosyl-L-methionine</keyword>
<dbReference type="EMBL" id="CP029462">
    <property type="protein sequence ID" value="AXL20417.1"/>
    <property type="molecule type" value="Genomic_DNA"/>
</dbReference>
<dbReference type="GO" id="GO:0006779">
    <property type="term" value="P:porphyrin-containing compound biosynthetic process"/>
    <property type="evidence" value="ECO:0007669"/>
    <property type="project" value="InterPro"/>
</dbReference>
<dbReference type="PANTHER" id="PTHR13932:SF5">
    <property type="entry name" value="RADICAL S-ADENOSYL METHIONINE DOMAIN-CONTAINING PROTEIN 1, MITOCHONDRIAL"/>
    <property type="match status" value="1"/>
</dbReference>
<keyword evidence="3" id="KW-0963">Cytoplasm</keyword>
<dbReference type="InterPro" id="IPR006638">
    <property type="entry name" value="Elp3/MiaA/NifB-like_rSAM"/>
</dbReference>
<evidence type="ECO:0000259" key="4">
    <source>
        <dbReference type="PROSITE" id="PS51918"/>
    </source>
</evidence>
<sequence>MIGLYVHVPFCVKKCRYCDFPSYSGVESYIDAYVDAVCREISLFPRGEQADTVYFGGGTPSLLRAGQIGSIMKCIEAHFDIAADAEITVEANPDSVSCQYVRELAALGINRMSLGIQSFDDGMLRFLGRVHTADEGKRAVQAVWDGGVRNISIDLMYGLPGQTEEMVRADMEVLASLPVCHASIYSLIVEEHTPLWDDLRKGRCLLPNDEEIEQMGQAVHRAMHRLGFSHYEISSYAKDGCLSRHNCKYWQYEPYVGFGPSAHSFYHDERWANIANIPLYIRKAGREDAAAERVVIDRNRAVEDYCFLALRMRKGIDYADFRQRFGCSVEDEFADVLHRLLAQKMLEATPAGCRMTALGRDYGNYVFSQFIRE</sequence>
<proteinExistence type="inferred from homology"/>
<dbReference type="SFLD" id="SFLDS00029">
    <property type="entry name" value="Radical_SAM"/>
    <property type="match status" value="1"/>
</dbReference>
<keyword evidence="6" id="KW-1185">Reference proteome</keyword>
<evidence type="ECO:0000256" key="2">
    <source>
        <dbReference type="ARBA" id="ARBA00017228"/>
    </source>
</evidence>
<dbReference type="Proteomes" id="UP000254337">
    <property type="component" value="Chromosome"/>
</dbReference>
<dbReference type="SFLD" id="SFLDG01065">
    <property type="entry name" value="anaerobic_coproporphyrinogen-I"/>
    <property type="match status" value="1"/>
</dbReference>
<dbReference type="SFLD" id="SFLDG01082">
    <property type="entry name" value="B12-binding_domain_containing"/>
    <property type="match status" value="1"/>
</dbReference>
<evidence type="ECO:0000256" key="3">
    <source>
        <dbReference type="RuleBase" id="RU364116"/>
    </source>
</evidence>
<dbReference type="GO" id="GO:0005737">
    <property type="term" value="C:cytoplasm"/>
    <property type="evidence" value="ECO:0007669"/>
    <property type="project" value="UniProtKB-SubCell"/>
</dbReference>
<dbReference type="OrthoDB" id="9808022at2"/>
<dbReference type="PROSITE" id="PS51918">
    <property type="entry name" value="RADICAL_SAM"/>
    <property type="match status" value="1"/>
</dbReference>
<dbReference type="InterPro" id="IPR023404">
    <property type="entry name" value="rSAM_horseshoe"/>
</dbReference>
<comment type="subcellular location">
    <subcellularLocation>
        <location evidence="3">Cytoplasm</location>
    </subcellularLocation>
</comment>
<reference evidence="5 6" key="1">
    <citation type="submission" date="2018-05" db="EMBL/GenBank/DDBJ databases">
        <title>Complete genome sequence of Megasphaera sp. AJH120T, isolated from the ceca of a chicken.</title>
        <authorList>
            <person name="Maki J."/>
            <person name="Looft T."/>
        </authorList>
    </citation>
    <scope>NUCLEOTIDE SEQUENCE [LARGE SCALE GENOMIC DNA]</scope>
    <source>
        <strain evidence="5 6">AJH120</strain>
    </source>
</reference>
<keyword evidence="3" id="KW-0408">Iron</keyword>
<dbReference type="SFLD" id="SFLDF00288">
    <property type="entry name" value="HemN-like__clustered_with_nucl"/>
    <property type="match status" value="1"/>
</dbReference>
<dbReference type="GO" id="GO:0046872">
    <property type="term" value="F:metal ion binding"/>
    <property type="evidence" value="ECO:0007669"/>
    <property type="project" value="UniProtKB-UniRule"/>
</dbReference>
<dbReference type="GO" id="GO:0004109">
    <property type="term" value="F:coproporphyrinogen oxidase activity"/>
    <property type="evidence" value="ECO:0007669"/>
    <property type="project" value="InterPro"/>
</dbReference>
<keyword evidence="3" id="KW-0143">Chaperone</keyword>
<dbReference type="SUPFAM" id="SSF102114">
    <property type="entry name" value="Radical SAM enzymes"/>
    <property type="match status" value="1"/>
</dbReference>
<keyword evidence="3" id="KW-0411">Iron-sulfur</keyword>
<dbReference type="PANTHER" id="PTHR13932">
    <property type="entry name" value="COPROPORPHYRINIGEN III OXIDASE"/>
    <property type="match status" value="1"/>
</dbReference>
<keyword evidence="3" id="KW-0479">Metal-binding</keyword>
<protein>
    <recommendedName>
        <fullName evidence="2 3">Heme chaperone HemW</fullName>
    </recommendedName>
</protein>
<dbReference type="SFLD" id="SFLDF00562">
    <property type="entry name" value="HemN-like__clustered_with_heat"/>
    <property type="match status" value="1"/>
</dbReference>
<dbReference type="KEGG" id="meg:DKB62_01865"/>
<dbReference type="AlphaFoldDB" id="A0A346AX24"/>
<dbReference type="RefSeq" id="WP_107195911.1">
    <property type="nucleotide sequence ID" value="NZ_CP029462.1"/>
</dbReference>
<accession>A0A346AX24</accession>
<comment type="function">
    <text evidence="3">Probably acts as a heme chaperone, transferring heme to an unknown acceptor. Binds one molecule of heme per monomer, possibly covalently. Binds 1 [4Fe-4S] cluster. The cluster is coordinated with 3 cysteines and an exchangeable S-adenosyl-L-methionine.</text>
</comment>
<dbReference type="InterPro" id="IPR004559">
    <property type="entry name" value="HemW-like"/>
</dbReference>
<dbReference type="InterPro" id="IPR058240">
    <property type="entry name" value="rSAM_sf"/>
</dbReference>
<dbReference type="SMART" id="SM00729">
    <property type="entry name" value="Elp3"/>
    <property type="match status" value="1"/>
</dbReference>
<dbReference type="Pfam" id="PF06969">
    <property type="entry name" value="HemN_C"/>
    <property type="match status" value="1"/>
</dbReference>
<evidence type="ECO:0000313" key="5">
    <source>
        <dbReference type="EMBL" id="AXL20417.1"/>
    </source>
</evidence>
<dbReference type="NCBIfam" id="TIGR00539">
    <property type="entry name" value="hemN_rel"/>
    <property type="match status" value="1"/>
</dbReference>
<dbReference type="GO" id="GO:0051539">
    <property type="term" value="F:4 iron, 4 sulfur cluster binding"/>
    <property type="evidence" value="ECO:0007669"/>
    <property type="project" value="UniProtKB-UniRule"/>
</dbReference>
<dbReference type="InterPro" id="IPR034505">
    <property type="entry name" value="Coproporphyrinogen-III_oxidase"/>
</dbReference>
<feature type="domain" description="Radical SAM core" evidence="4">
    <location>
        <begin position="1"/>
        <end position="229"/>
    </location>
</feature>
<evidence type="ECO:0000313" key="6">
    <source>
        <dbReference type="Proteomes" id="UP000254337"/>
    </source>
</evidence>
<dbReference type="Gene3D" id="3.80.30.20">
    <property type="entry name" value="tm_1862 like domain"/>
    <property type="match status" value="1"/>
</dbReference>
<evidence type="ECO:0000256" key="1">
    <source>
        <dbReference type="ARBA" id="ARBA00006100"/>
    </source>
</evidence>
<dbReference type="InterPro" id="IPR007197">
    <property type="entry name" value="rSAM"/>
</dbReference>
<dbReference type="InterPro" id="IPR010723">
    <property type="entry name" value="HemN_C"/>
</dbReference>
<keyword evidence="3" id="KW-0004">4Fe-4S</keyword>
<name>A0A346AX24_9FIRM</name>
<organism evidence="5 6">
    <name type="scientific">Megasphaera stantonii</name>
    <dbReference type="NCBI Taxonomy" id="2144175"/>
    <lineage>
        <taxon>Bacteria</taxon>
        <taxon>Bacillati</taxon>
        <taxon>Bacillota</taxon>
        <taxon>Negativicutes</taxon>
        <taxon>Veillonellales</taxon>
        <taxon>Veillonellaceae</taxon>
        <taxon>Megasphaera</taxon>
    </lineage>
</organism>
<dbReference type="CDD" id="cd01335">
    <property type="entry name" value="Radical_SAM"/>
    <property type="match status" value="1"/>
</dbReference>
<gene>
    <name evidence="5" type="ORF">DKB62_01865</name>
</gene>